<dbReference type="PANTHER" id="PTHR46402">
    <property type="entry name" value="SET AND MYND DOMAIN-CONTAINING PROTEIN 5"/>
    <property type="match status" value="1"/>
</dbReference>
<dbReference type="Pfam" id="PF00856">
    <property type="entry name" value="SET"/>
    <property type="match status" value="1"/>
</dbReference>
<evidence type="ECO:0000313" key="2">
    <source>
        <dbReference type="Proteomes" id="UP000076858"/>
    </source>
</evidence>
<dbReference type="GO" id="GO:0032259">
    <property type="term" value="P:methylation"/>
    <property type="evidence" value="ECO:0007669"/>
    <property type="project" value="UniProtKB-KW"/>
</dbReference>
<dbReference type="GO" id="GO:0045814">
    <property type="term" value="P:negative regulation of gene expression, epigenetic"/>
    <property type="evidence" value="ECO:0007669"/>
    <property type="project" value="TreeGrafter"/>
</dbReference>
<dbReference type="Gene3D" id="6.10.140.2220">
    <property type="match status" value="1"/>
</dbReference>
<dbReference type="InterPro" id="IPR002893">
    <property type="entry name" value="Znf_MYND"/>
</dbReference>
<dbReference type="SUPFAM" id="SSF82199">
    <property type="entry name" value="SET domain"/>
    <property type="match status" value="1"/>
</dbReference>
<sequence length="387" mass="43872">MACSKETLINHGVKICPSPQTQGRGLFTTRSFKIGDTIIEEQPLFSCQFSWNYAYGYSACDFCMRPLETAEENVRRLTANADIILPHPECDETDKSSHIICSQCAVTYCSIECKDHAWNQYHKTLCCNMLGGNPNHPLEKLNEAWKKMHYPPETSTIMLLARILATFIQRIDREELKCQLMSLCHHTANEEDTIAHKLLGSEFESQLELLRDLSIKALGRPETDEFLTPQGFRSLIALIGRNGQGIGTSAFSVWVRKVSENDIDPTTDSLIDTIYQEMEKESGDFLNNEGSALFAVQSACNHSCEPNSISSFPFSNHTVALVASKDLQEGEEIFISYLDECVLSRSRHSRRKFLEENYLFHCNCSRCQLEVDEPDMTSDDEESMEDD</sequence>
<dbReference type="InterPro" id="IPR046341">
    <property type="entry name" value="SET_dom_sf"/>
</dbReference>
<dbReference type="Pfam" id="PF01753">
    <property type="entry name" value="zf-MYND"/>
    <property type="match status" value="1"/>
</dbReference>
<dbReference type="Gene3D" id="2.170.270.10">
    <property type="entry name" value="SET domain"/>
    <property type="match status" value="2"/>
</dbReference>
<dbReference type="Proteomes" id="UP000076858">
    <property type="component" value="Unassembled WGS sequence"/>
</dbReference>
<accession>A0A0P5STP8</accession>
<dbReference type="STRING" id="35525.A0A0P5STP8"/>
<reference evidence="1 2" key="1">
    <citation type="submission" date="2016-03" db="EMBL/GenBank/DDBJ databases">
        <title>EvidentialGene: Evidence-directed Construction of Genes on Genomes.</title>
        <authorList>
            <person name="Gilbert D.G."/>
            <person name="Choi J.-H."/>
            <person name="Mockaitis K."/>
            <person name="Colbourne J."/>
            <person name="Pfrender M."/>
        </authorList>
    </citation>
    <scope>NUCLEOTIDE SEQUENCE [LARGE SCALE GENOMIC DNA]</scope>
    <source>
        <strain evidence="1 2">Xinb3</strain>
        <tissue evidence="1">Complete organism</tissue>
    </source>
</reference>
<dbReference type="Gene3D" id="1.10.220.160">
    <property type="match status" value="1"/>
</dbReference>
<organism evidence="1 2">
    <name type="scientific">Daphnia magna</name>
    <dbReference type="NCBI Taxonomy" id="35525"/>
    <lineage>
        <taxon>Eukaryota</taxon>
        <taxon>Metazoa</taxon>
        <taxon>Ecdysozoa</taxon>
        <taxon>Arthropoda</taxon>
        <taxon>Crustacea</taxon>
        <taxon>Branchiopoda</taxon>
        <taxon>Diplostraca</taxon>
        <taxon>Cladocera</taxon>
        <taxon>Anomopoda</taxon>
        <taxon>Daphniidae</taxon>
        <taxon>Daphnia</taxon>
    </lineage>
</organism>
<dbReference type="PANTHER" id="PTHR46402:SF2">
    <property type="entry name" value="HISTONE-LYSINE N-TRIMETHYLTRANSFERASE SMYD5"/>
    <property type="match status" value="1"/>
</dbReference>
<dbReference type="EMBL" id="LRGB01000915">
    <property type="protein sequence ID" value="KZS15207.1"/>
    <property type="molecule type" value="Genomic_DNA"/>
</dbReference>
<dbReference type="GO" id="GO:0042799">
    <property type="term" value="F:histone H4K20 methyltransferase activity"/>
    <property type="evidence" value="ECO:0007669"/>
    <property type="project" value="TreeGrafter"/>
</dbReference>
<dbReference type="OrthoDB" id="438641at2759"/>
<dbReference type="AlphaFoldDB" id="A0A0P5STP8"/>
<evidence type="ECO:0000313" key="1">
    <source>
        <dbReference type="EMBL" id="KZS15207.1"/>
    </source>
</evidence>
<comment type="caution">
    <text evidence="1">The sequence shown here is derived from an EMBL/GenBank/DDBJ whole genome shotgun (WGS) entry which is preliminary data.</text>
</comment>
<protein>
    <submittedName>
        <fullName evidence="1">SET and MYND domain-containing 5 protein</fullName>
    </submittedName>
</protein>
<proteinExistence type="predicted"/>
<dbReference type="InterPro" id="IPR001214">
    <property type="entry name" value="SET_dom"/>
</dbReference>
<dbReference type="SMART" id="SM00317">
    <property type="entry name" value="SET"/>
    <property type="match status" value="1"/>
</dbReference>
<dbReference type="SUPFAM" id="SSF144232">
    <property type="entry name" value="HIT/MYND zinc finger-like"/>
    <property type="match status" value="1"/>
</dbReference>
<gene>
    <name evidence="1" type="ORF">APZ42_019263</name>
</gene>
<dbReference type="PROSITE" id="PS50280">
    <property type="entry name" value="SET"/>
    <property type="match status" value="1"/>
</dbReference>
<dbReference type="GO" id="GO:0008270">
    <property type="term" value="F:zinc ion binding"/>
    <property type="evidence" value="ECO:0007669"/>
    <property type="project" value="UniProtKB-KW"/>
</dbReference>
<keyword evidence="2" id="KW-1185">Reference proteome</keyword>
<name>A0A0P5STP8_9CRUS</name>